<comment type="function">
    <text evidence="3">Flagellin is the subunit protein which polymerizes to form the filaments of bacterial flagella.</text>
</comment>
<comment type="subcellular location">
    <subcellularLocation>
        <location evidence="3">Secreted</location>
    </subcellularLocation>
    <subcellularLocation>
        <location evidence="3">Bacterial flagellum</location>
    </subcellularLocation>
</comment>
<dbReference type="EMBL" id="QQYZ01000026">
    <property type="protein sequence ID" value="RSY78015.1"/>
    <property type="molecule type" value="Genomic_DNA"/>
</dbReference>
<dbReference type="Gene3D" id="2.30.220.10">
    <property type="entry name" value="f41 fragment of flagellin, C-terminal domain"/>
    <property type="match status" value="1"/>
</dbReference>
<evidence type="ECO:0000256" key="1">
    <source>
        <dbReference type="ARBA" id="ARBA00005709"/>
    </source>
</evidence>
<dbReference type="InterPro" id="IPR046358">
    <property type="entry name" value="Flagellin_C"/>
</dbReference>
<dbReference type="Pfam" id="PF00700">
    <property type="entry name" value="Flagellin_C"/>
    <property type="match status" value="1"/>
</dbReference>
<organism evidence="6 7">
    <name type="scientific">Sphingomonas koreensis</name>
    <dbReference type="NCBI Taxonomy" id="93064"/>
    <lineage>
        <taxon>Bacteria</taxon>
        <taxon>Pseudomonadati</taxon>
        <taxon>Pseudomonadota</taxon>
        <taxon>Alphaproteobacteria</taxon>
        <taxon>Sphingomonadales</taxon>
        <taxon>Sphingomonadaceae</taxon>
        <taxon>Sphingomonas</taxon>
    </lineage>
</organism>
<evidence type="ECO:0000313" key="7">
    <source>
        <dbReference type="Proteomes" id="UP000287746"/>
    </source>
</evidence>
<keyword evidence="6" id="KW-0282">Flagellum</keyword>
<dbReference type="GO" id="GO:0005576">
    <property type="term" value="C:extracellular region"/>
    <property type="evidence" value="ECO:0007669"/>
    <property type="project" value="UniProtKB-SubCell"/>
</dbReference>
<gene>
    <name evidence="6" type="ORF">DAH66_19135</name>
</gene>
<keyword evidence="2 3" id="KW-0975">Bacterial flagellum</keyword>
<dbReference type="Gene3D" id="2.170.280.10">
    <property type="entry name" value="f41 fragment of flagellin, middle domain"/>
    <property type="match status" value="1"/>
</dbReference>
<dbReference type="Gene3D" id="6.10.10.10">
    <property type="entry name" value="Flagellar export chaperone, C-terminal domain"/>
    <property type="match status" value="1"/>
</dbReference>
<dbReference type="SUPFAM" id="SSF64518">
    <property type="entry name" value="Phase 1 flagellin"/>
    <property type="match status" value="1"/>
</dbReference>
<dbReference type="InterPro" id="IPR001492">
    <property type="entry name" value="Flagellin"/>
</dbReference>
<sequence>MTVIGTNIASLRAANASKMASSSLQTAMERLSTGKRINSAKDDAAGLAIASRMTAQVKSMNVAIRNANDGISLAQTAEGALGEVTNMLQRMKELATQASNGTLSPSDRSTLQAEMTQLIAEVGNISKTANFNGVSLLDGKTGDVTLQTGINAGETISMSMLNTSSEKLGLKVGVEGPVTGTVANTGIKKNELQINGTWIGASVDTNGDASSAIADKVTAINAKTSETGVTAAAQTKATLTMVGADKNTTGTLNINGKAIDLSDGAVADVTGPPAVPGYYDLELLVTAINGTSGVGVTAALNEAGTAIELTSTADVVFKADTADLAKFKVRAEGASADLAMTDDTDATVALNQVVLTAAAGETIIVGGETAAMASIGLTATSAKGSDLSIATQDDASAAMKVIDDALTEISAGRGDLGAVQNRLESTVANLTTTTSNLSEARSRIEDADFSAETTALAKAQILSQASTAMLAQANQSQQNVLSLLR</sequence>
<evidence type="ECO:0000313" key="6">
    <source>
        <dbReference type="EMBL" id="RSY78015.1"/>
    </source>
</evidence>
<dbReference type="Proteomes" id="UP000287746">
    <property type="component" value="Unassembled WGS sequence"/>
</dbReference>
<evidence type="ECO:0000259" key="5">
    <source>
        <dbReference type="Pfam" id="PF00700"/>
    </source>
</evidence>
<comment type="similarity">
    <text evidence="1 3">Belongs to the bacterial flagellin family.</text>
</comment>
<dbReference type="PRINTS" id="PR00207">
    <property type="entry name" value="FLAGELLIN"/>
</dbReference>
<accession>A0A430FZ32</accession>
<dbReference type="GO" id="GO:0005198">
    <property type="term" value="F:structural molecule activity"/>
    <property type="evidence" value="ECO:0007669"/>
    <property type="project" value="UniProtKB-UniRule"/>
</dbReference>
<keyword evidence="6" id="KW-0966">Cell projection</keyword>
<protein>
    <recommendedName>
        <fullName evidence="3">Flagellin</fullName>
    </recommendedName>
</protein>
<dbReference type="GO" id="GO:0009288">
    <property type="term" value="C:bacterial-type flagellum"/>
    <property type="evidence" value="ECO:0007669"/>
    <property type="project" value="UniProtKB-SubCell"/>
</dbReference>
<dbReference type="Pfam" id="PF00669">
    <property type="entry name" value="Flagellin_N"/>
    <property type="match status" value="1"/>
</dbReference>
<reference evidence="6 7" key="1">
    <citation type="submission" date="2018-07" db="EMBL/GenBank/DDBJ databases">
        <title>Genomic and Epidemiologic Investigation of an Indolent Hospital Outbreak.</title>
        <authorList>
            <person name="Johnson R.C."/>
            <person name="Deming C."/>
            <person name="Conlan S."/>
            <person name="Zellmer C.J."/>
            <person name="Michelin A.V."/>
            <person name="Lee-Lin S."/>
            <person name="Thomas P.J."/>
            <person name="Park M."/>
            <person name="Weingarten R.A."/>
            <person name="Less J."/>
            <person name="Dekker J.P."/>
            <person name="Frank K.M."/>
            <person name="Musser K.A."/>
            <person name="Mcquiston J.R."/>
            <person name="Henderson D.K."/>
            <person name="Lau A.F."/>
            <person name="Palmore T.N."/>
            <person name="Segre J.A."/>
        </authorList>
    </citation>
    <scope>NUCLEOTIDE SEQUENCE [LARGE SCALE GENOMIC DNA]</scope>
    <source>
        <strain evidence="6 7">SK-CDC1_0717</strain>
    </source>
</reference>
<keyword evidence="3" id="KW-0964">Secreted</keyword>
<evidence type="ECO:0000259" key="4">
    <source>
        <dbReference type="Pfam" id="PF00669"/>
    </source>
</evidence>
<comment type="caution">
    <text evidence="6">The sequence shown here is derived from an EMBL/GenBank/DDBJ whole genome shotgun (WGS) entry which is preliminary data.</text>
</comment>
<dbReference type="PANTHER" id="PTHR42792:SF2">
    <property type="entry name" value="FLAGELLIN"/>
    <property type="match status" value="1"/>
</dbReference>
<dbReference type="PANTHER" id="PTHR42792">
    <property type="entry name" value="FLAGELLIN"/>
    <property type="match status" value="1"/>
</dbReference>
<name>A0A430FZ32_9SPHN</name>
<dbReference type="AlphaFoldDB" id="A0A430FZ32"/>
<dbReference type="Gene3D" id="1.20.1330.10">
    <property type="entry name" value="f41 fragment of flagellin, N-terminal domain"/>
    <property type="match status" value="1"/>
</dbReference>
<feature type="domain" description="Flagellin C-terminal" evidence="5">
    <location>
        <begin position="399"/>
        <end position="484"/>
    </location>
</feature>
<dbReference type="InterPro" id="IPR042187">
    <property type="entry name" value="Flagellin_C_sub2"/>
</dbReference>
<feature type="domain" description="Flagellin N-terminal" evidence="4">
    <location>
        <begin position="4"/>
        <end position="140"/>
    </location>
</feature>
<dbReference type="InterPro" id="IPR001029">
    <property type="entry name" value="Flagellin_N"/>
</dbReference>
<keyword evidence="6" id="KW-0969">Cilium</keyword>
<evidence type="ECO:0000256" key="2">
    <source>
        <dbReference type="ARBA" id="ARBA00023143"/>
    </source>
</evidence>
<proteinExistence type="inferred from homology"/>
<dbReference type="Gene3D" id="6.10.280.190">
    <property type="match status" value="1"/>
</dbReference>
<evidence type="ECO:0000256" key="3">
    <source>
        <dbReference type="RuleBase" id="RU362073"/>
    </source>
</evidence>